<sequence>MSARAPFVPQRPASRTSEKPSDSATTKSPGAGHEPFRPTGLLDGPAPSSVDSSQAANGSEDKPKVMTKSAESASHGFASKFKPLNLSGLAKKKSDVHPPSNPAKSRQSIDGSAPSVSSSKPFSAGHHARLADNRPVSPFFASSRAHSVNQFRAPTAPPQITRTDDFSSNSAHIVSSCTGSGLDDSADALRHSFAPGIERSRLSHPLDNSFGSHRSRTASQPSLASIHEVAEEDEGMAMEKGSIGYSDYADPFGPGHPMSGSFDNANSPQQGLRRSIKRNDREEDGDDEYAYGTGAKRYKSDAGYQVCAPGVSRMHASPLAARLV</sequence>
<feature type="region of interest" description="Disordered" evidence="1">
    <location>
        <begin position="200"/>
        <end position="223"/>
    </location>
</feature>
<feature type="region of interest" description="Disordered" evidence="1">
    <location>
        <begin position="247"/>
        <end position="295"/>
    </location>
</feature>
<dbReference type="EMBL" id="KZ084124">
    <property type="protein sequence ID" value="OSC99755.1"/>
    <property type="molecule type" value="Genomic_DNA"/>
</dbReference>
<evidence type="ECO:0000256" key="1">
    <source>
        <dbReference type="SAM" id="MobiDB-lite"/>
    </source>
</evidence>
<protein>
    <submittedName>
        <fullName evidence="2">Uncharacterized protein</fullName>
    </submittedName>
</protein>
<organism evidence="2 3">
    <name type="scientific">Trametes coccinea (strain BRFM310)</name>
    <name type="common">Pycnoporus coccineus</name>
    <dbReference type="NCBI Taxonomy" id="1353009"/>
    <lineage>
        <taxon>Eukaryota</taxon>
        <taxon>Fungi</taxon>
        <taxon>Dikarya</taxon>
        <taxon>Basidiomycota</taxon>
        <taxon>Agaricomycotina</taxon>
        <taxon>Agaricomycetes</taxon>
        <taxon>Polyporales</taxon>
        <taxon>Polyporaceae</taxon>
        <taxon>Trametes</taxon>
    </lineage>
</organism>
<feature type="compositionally biased region" description="Polar residues" evidence="1">
    <location>
        <begin position="209"/>
        <end position="223"/>
    </location>
</feature>
<evidence type="ECO:0000313" key="3">
    <source>
        <dbReference type="Proteomes" id="UP000193067"/>
    </source>
</evidence>
<dbReference type="AlphaFoldDB" id="A0A1Y2IEZ9"/>
<dbReference type="Proteomes" id="UP000193067">
    <property type="component" value="Unassembled WGS sequence"/>
</dbReference>
<keyword evidence="3" id="KW-1185">Reference proteome</keyword>
<feature type="region of interest" description="Disordered" evidence="1">
    <location>
        <begin position="150"/>
        <end position="178"/>
    </location>
</feature>
<gene>
    <name evidence="2" type="ORF">PYCCODRAFT_1437936</name>
</gene>
<name>A0A1Y2IEZ9_TRAC3</name>
<accession>A0A1Y2IEZ9</accession>
<evidence type="ECO:0000313" key="2">
    <source>
        <dbReference type="EMBL" id="OSC99755.1"/>
    </source>
</evidence>
<dbReference type="OrthoDB" id="3261714at2759"/>
<reference evidence="2 3" key="1">
    <citation type="journal article" date="2015" name="Biotechnol. Biofuels">
        <title>Enhanced degradation of softwood versus hardwood by the white-rot fungus Pycnoporus coccineus.</title>
        <authorList>
            <person name="Couturier M."/>
            <person name="Navarro D."/>
            <person name="Chevret D."/>
            <person name="Henrissat B."/>
            <person name="Piumi F."/>
            <person name="Ruiz-Duenas F.J."/>
            <person name="Martinez A.T."/>
            <person name="Grigoriev I.V."/>
            <person name="Riley R."/>
            <person name="Lipzen A."/>
            <person name="Berrin J.G."/>
            <person name="Master E.R."/>
            <person name="Rosso M.N."/>
        </authorList>
    </citation>
    <scope>NUCLEOTIDE SEQUENCE [LARGE SCALE GENOMIC DNA]</scope>
    <source>
        <strain evidence="2 3">BRFM310</strain>
    </source>
</reference>
<proteinExistence type="predicted"/>
<feature type="region of interest" description="Disordered" evidence="1">
    <location>
        <begin position="1"/>
        <end position="130"/>
    </location>
</feature>
<feature type="compositionally biased region" description="Polar residues" evidence="1">
    <location>
        <begin position="261"/>
        <end position="272"/>
    </location>
</feature>
<feature type="compositionally biased region" description="Low complexity" evidence="1">
    <location>
        <begin position="112"/>
        <end position="124"/>
    </location>
</feature>